<dbReference type="GO" id="GO:0016746">
    <property type="term" value="F:acyltransferase activity"/>
    <property type="evidence" value="ECO:0007669"/>
    <property type="project" value="UniProtKB-KW"/>
</dbReference>
<feature type="transmembrane region" description="Helical" evidence="2">
    <location>
        <begin position="29"/>
        <end position="48"/>
    </location>
</feature>
<evidence type="ECO:0000259" key="3">
    <source>
        <dbReference type="Pfam" id="PF01757"/>
    </source>
</evidence>
<feature type="transmembrane region" description="Helical" evidence="2">
    <location>
        <begin position="204"/>
        <end position="225"/>
    </location>
</feature>
<feature type="compositionally biased region" description="Basic and acidic residues" evidence="1">
    <location>
        <begin position="363"/>
        <end position="381"/>
    </location>
</feature>
<keyword evidence="5" id="KW-1185">Reference proteome</keyword>
<keyword evidence="2" id="KW-0472">Membrane</keyword>
<evidence type="ECO:0000256" key="2">
    <source>
        <dbReference type="SAM" id="Phobius"/>
    </source>
</evidence>
<accession>A0ABY3RUZ3</accession>
<evidence type="ECO:0000313" key="4">
    <source>
        <dbReference type="EMBL" id="UGS27902.1"/>
    </source>
</evidence>
<dbReference type="Proteomes" id="UP001199642">
    <property type="component" value="Chromosome"/>
</dbReference>
<keyword evidence="2" id="KW-0812">Transmembrane</keyword>
<dbReference type="RefSeq" id="WP_231821151.1">
    <property type="nucleotide sequence ID" value="NZ_CP082781.1"/>
</dbReference>
<dbReference type="EMBL" id="CP082781">
    <property type="protein sequence ID" value="UGS27902.1"/>
    <property type="molecule type" value="Genomic_DNA"/>
</dbReference>
<dbReference type="InterPro" id="IPR052734">
    <property type="entry name" value="Nod_factor_acetyltransferase"/>
</dbReference>
<dbReference type="Pfam" id="PF01757">
    <property type="entry name" value="Acyl_transf_3"/>
    <property type="match status" value="1"/>
</dbReference>
<organism evidence="4 5">
    <name type="scientific">Microbacterium resistens</name>
    <dbReference type="NCBI Taxonomy" id="156977"/>
    <lineage>
        <taxon>Bacteria</taxon>
        <taxon>Bacillati</taxon>
        <taxon>Actinomycetota</taxon>
        <taxon>Actinomycetes</taxon>
        <taxon>Micrococcales</taxon>
        <taxon>Microbacteriaceae</taxon>
        <taxon>Microbacterium</taxon>
    </lineage>
</organism>
<keyword evidence="4" id="KW-0808">Transferase</keyword>
<feature type="transmembrane region" description="Helical" evidence="2">
    <location>
        <begin position="87"/>
        <end position="106"/>
    </location>
</feature>
<reference evidence="4 5" key="1">
    <citation type="submission" date="2023-01" db="EMBL/GenBank/DDBJ databases">
        <title>Characterization of estradiol degrading bacteria Microbacterium sp. MZT7 and reveal degrading genes through genome analysis.</title>
        <authorList>
            <person name="Hao P."/>
            <person name="Gao Y."/>
        </authorList>
    </citation>
    <scope>NUCLEOTIDE SEQUENCE [LARGE SCALE GENOMIC DNA]</scope>
    <source>
        <strain evidence="4 5">MZT7</strain>
    </source>
</reference>
<dbReference type="InterPro" id="IPR002656">
    <property type="entry name" value="Acyl_transf_3_dom"/>
</dbReference>
<feature type="region of interest" description="Disordered" evidence="1">
    <location>
        <begin position="363"/>
        <end position="401"/>
    </location>
</feature>
<feature type="domain" description="Acyltransferase 3" evidence="3">
    <location>
        <begin position="25"/>
        <end position="334"/>
    </location>
</feature>
<evidence type="ECO:0000256" key="1">
    <source>
        <dbReference type="SAM" id="MobiDB-lite"/>
    </source>
</evidence>
<feature type="transmembrane region" description="Helical" evidence="2">
    <location>
        <begin position="251"/>
        <end position="273"/>
    </location>
</feature>
<gene>
    <name evidence="4" type="ORF">K8F61_06990</name>
</gene>
<keyword evidence="2" id="KW-1133">Transmembrane helix</keyword>
<feature type="transmembrane region" description="Helical" evidence="2">
    <location>
        <begin position="54"/>
        <end position="75"/>
    </location>
</feature>
<evidence type="ECO:0000313" key="5">
    <source>
        <dbReference type="Proteomes" id="UP001199642"/>
    </source>
</evidence>
<feature type="transmembrane region" description="Helical" evidence="2">
    <location>
        <begin position="126"/>
        <end position="145"/>
    </location>
</feature>
<feature type="transmembrane region" description="Helical" evidence="2">
    <location>
        <begin position="315"/>
        <end position="333"/>
    </location>
</feature>
<feature type="transmembrane region" description="Helical" evidence="2">
    <location>
        <begin position="285"/>
        <end position="303"/>
    </location>
</feature>
<name>A0ABY3RUZ3_9MICO</name>
<sequence length="401" mass="45471">MHGTARPPAAPPVPRAAAASRRVPFWDNARFACIVLVVLGHAVQRLTYDSDIALALYLAIYAFHMPAFALISGYFSKSGSPTRRQMARVITDILVPYVVFELLWWLTKWLVEGRADPNLTQPSWTLWFLLALGIFRLVLPYLALLRWPLLWTVAISIGAGYVPNVDSTFSLSRTLGLLPFFALGWWLREHDVVRRLRMIEFRPVWLRVVAAVVLAALLFACWRWVDVWQAMDLRHWLFYEDSYADLGGEQWWAGGVRLVIMALALVASAAFFVLIPRRQTRVTHFGQYTMYVYLLHSFVLYPFRESGVLRELEPTWIWLPLVVLLSIAVAFALSTAPVRSVLRPLVEPRPSWLFADRALAAKEGHRNDPTGSRRSDPETDKSGPSASPPAVPAPRRSEPAD</sequence>
<protein>
    <submittedName>
        <fullName evidence="4">Acyltransferase family protein</fullName>
    </submittedName>
</protein>
<proteinExistence type="predicted"/>
<keyword evidence="4" id="KW-0012">Acyltransferase</keyword>
<dbReference type="PANTHER" id="PTHR37312">
    <property type="entry name" value="MEMBRANE-BOUND ACYLTRANSFERASE YKRP-RELATED"/>
    <property type="match status" value="1"/>
</dbReference>
<dbReference type="PANTHER" id="PTHR37312:SF1">
    <property type="entry name" value="MEMBRANE-BOUND ACYLTRANSFERASE YKRP-RELATED"/>
    <property type="match status" value="1"/>
</dbReference>